<dbReference type="GO" id="GO:0006235">
    <property type="term" value="P:dTTP biosynthetic process"/>
    <property type="evidence" value="ECO:0007669"/>
    <property type="project" value="InterPro"/>
</dbReference>
<dbReference type="InterPro" id="IPR014620">
    <property type="entry name" value="Thymidylate_synthase_arc"/>
</dbReference>
<name>A0AB38ZAN9_9CHLR</name>
<proteinExistence type="predicted"/>
<dbReference type="GO" id="GO:0005829">
    <property type="term" value="C:cytosol"/>
    <property type="evidence" value="ECO:0007669"/>
    <property type="project" value="TreeGrafter"/>
</dbReference>
<evidence type="ECO:0000256" key="3">
    <source>
        <dbReference type="ARBA" id="ARBA00022679"/>
    </source>
</evidence>
<dbReference type="InterPro" id="IPR045097">
    <property type="entry name" value="Thymidate_synth/dCMP_Mease"/>
</dbReference>
<dbReference type="EMBL" id="CP141531">
    <property type="protein sequence ID" value="WRO07552.1"/>
    <property type="molecule type" value="Genomic_DNA"/>
</dbReference>
<dbReference type="GO" id="GO:0032259">
    <property type="term" value="P:methylation"/>
    <property type="evidence" value="ECO:0007669"/>
    <property type="project" value="UniProtKB-KW"/>
</dbReference>
<dbReference type="InterPro" id="IPR036926">
    <property type="entry name" value="Thymidate_synth/dCMP_Mease_sf"/>
</dbReference>
<feature type="domain" description="Thymidylate synthase/dCMP hydroxymethylase" evidence="4">
    <location>
        <begin position="103"/>
        <end position="207"/>
    </location>
</feature>
<reference evidence="5" key="1">
    <citation type="submission" date="2023-12" db="EMBL/GenBank/DDBJ databases">
        <title>Isolation of organohalide respiring bacteria Dehalococcoides mccartyi strain GPTCE1 in groundwater collected near a chemical plant in Suzhou, China.</title>
        <authorList>
            <person name="Liu G."/>
        </authorList>
    </citation>
    <scope>NUCLEOTIDE SEQUENCE</scope>
    <source>
        <strain evidence="5">GPTCE1</strain>
    </source>
</reference>
<accession>A0AB38ZAN9</accession>
<evidence type="ECO:0000313" key="6">
    <source>
        <dbReference type="Proteomes" id="UP001327986"/>
    </source>
</evidence>
<dbReference type="GO" id="GO:0004799">
    <property type="term" value="F:thymidylate synthase activity"/>
    <property type="evidence" value="ECO:0007669"/>
    <property type="project" value="UniProtKB-EC"/>
</dbReference>
<gene>
    <name evidence="5" type="ORF">VLL09_01275</name>
</gene>
<dbReference type="GO" id="GO:0006231">
    <property type="term" value="P:dTMP biosynthetic process"/>
    <property type="evidence" value="ECO:0007669"/>
    <property type="project" value="TreeGrafter"/>
</dbReference>
<evidence type="ECO:0000256" key="2">
    <source>
        <dbReference type="ARBA" id="ARBA00022603"/>
    </source>
</evidence>
<dbReference type="EC" id="2.1.1.45" evidence="5"/>
<dbReference type="PIRSF" id="PIRSF036752">
    <property type="entry name" value="TSase_MJ051"/>
    <property type="match status" value="1"/>
</dbReference>
<organism evidence="5 6">
    <name type="scientific">Dehalococcoides mccartyi</name>
    <dbReference type="NCBI Taxonomy" id="61435"/>
    <lineage>
        <taxon>Bacteria</taxon>
        <taxon>Bacillati</taxon>
        <taxon>Chloroflexota</taxon>
        <taxon>Dehalococcoidia</taxon>
        <taxon>Dehalococcoidales</taxon>
        <taxon>Dehalococcoidaceae</taxon>
        <taxon>Dehalococcoides</taxon>
    </lineage>
</organism>
<dbReference type="Gene3D" id="3.30.572.10">
    <property type="entry name" value="Thymidylate synthase/dCMP hydroxymethylase domain"/>
    <property type="match status" value="1"/>
</dbReference>
<dbReference type="Pfam" id="PF00303">
    <property type="entry name" value="Thymidylat_synt"/>
    <property type="match status" value="1"/>
</dbReference>
<evidence type="ECO:0000256" key="1">
    <source>
        <dbReference type="ARBA" id="ARBA00022490"/>
    </source>
</evidence>
<dbReference type="PANTHER" id="PTHR11548">
    <property type="entry name" value="THYMIDYLATE SYNTHASE 1"/>
    <property type="match status" value="1"/>
</dbReference>
<keyword evidence="1" id="KW-0963">Cytoplasm</keyword>
<keyword evidence="2 5" id="KW-0489">Methyltransferase</keyword>
<dbReference type="AlphaFoldDB" id="A0AB38ZAN9"/>
<dbReference type="FunFam" id="3.30.572.10:FF:000023">
    <property type="entry name" value="Thymidylate synthase"/>
    <property type="match status" value="1"/>
</dbReference>
<dbReference type="CDD" id="cd00351">
    <property type="entry name" value="TS_Pyrimidine_HMase"/>
    <property type="match status" value="1"/>
</dbReference>
<dbReference type="RefSeq" id="WP_279115674.1">
    <property type="nucleotide sequence ID" value="NZ_CP141531.1"/>
</dbReference>
<sequence length="217" mass="24699">MKITSVEARDLSEAWFLCLRQVLTDGYEYTIERGSYTGQKRKELDMITVHIKNPGNRPLIPDVPLGVPAPSTLEYIDNYLPYLMTAHRAEGEQYTYGQYLEAQIAKVIKMYRDTGFNTNQAFMTVGNPETLDLEDPPCLRSIDTRIRYGKLHFVIYFRSWDLWAGFPSNLAAIQMLKEYMAAEIGVEDGEIIAMSKGMHIYDYAWDIAKTAAGMNGA</sequence>
<dbReference type="InterPro" id="IPR023451">
    <property type="entry name" value="Thymidate_synth/dCMP_Mease_dom"/>
</dbReference>
<keyword evidence="3 5" id="KW-0808">Transferase</keyword>
<evidence type="ECO:0000313" key="5">
    <source>
        <dbReference type="EMBL" id="WRO07552.1"/>
    </source>
</evidence>
<dbReference type="SUPFAM" id="SSF55831">
    <property type="entry name" value="Thymidylate synthase/dCMP hydroxymethylase"/>
    <property type="match status" value="1"/>
</dbReference>
<dbReference type="PANTHER" id="PTHR11548:SF1">
    <property type="entry name" value="THYMIDYLATE SYNTHASE 1"/>
    <property type="match status" value="1"/>
</dbReference>
<dbReference type="Proteomes" id="UP001327986">
    <property type="component" value="Chromosome"/>
</dbReference>
<evidence type="ECO:0000259" key="4">
    <source>
        <dbReference type="Pfam" id="PF00303"/>
    </source>
</evidence>
<protein>
    <submittedName>
        <fullName evidence="5">Thymidylate synthase</fullName>
        <ecNumber evidence="5">2.1.1.45</ecNumber>
    </submittedName>
</protein>